<evidence type="ECO:0000313" key="8">
    <source>
        <dbReference type="Proteomes" id="UP000216074"/>
    </source>
</evidence>
<dbReference type="PANTHER" id="PTHR23542:SF1">
    <property type="entry name" value="MAJOR FACILITATOR SUPERFAMILY (MFS) PROFILE DOMAIN-CONTAINING PROTEIN"/>
    <property type="match status" value="1"/>
</dbReference>
<feature type="transmembrane region" description="Helical" evidence="5">
    <location>
        <begin position="413"/>
        <end position="435"/>
    </location>
</feature>
<evidence type="ECO:0000256" key="1">
    <source>
        <dbReference type="ARBA" id="ARBA00004651"/>
    </source>
</evidence>
<dbReference type="Proteomes" id="UP000216074">
    <property type="component" value="Unassembled WGS sequence"/>
</dbReference>
<dbReference type="GO" id="GO:0022857">
    <property type="term" value="F:transmembrane transporter activity"/>
    <property type="evidence" value="ECO:0007669"/>
    <property type="project" value="InterPro"/>
</dbReference>
<dbReference type="InterPro" id="IPR020846">
    <property type="entry name" value="MFS_dom"/>
</dbReference>
<feature type="domain" description="Major facilitator superfamily (MFS) profile" evidence="6">
    <location>
        <begin position="289"/>
        <end position="479"/>
    </location>
</feature>
<feature type="transmembrane region" description="Helical" evidence="5">
    <location>
        <begin position="355"/>
        <end position="372"/>
    </location>
</feature>
<feature type="transmembrane region" description="Helical" evidence="5">
    <location>
        <begin position="125"/>
        <end position="142"/>
    </location>
</feature>
<keyword evidence="2 5" id="KW-0812">Transmembrane</keyword>
<feature type="transmembrane region" description="Helical" evidence="5">
    <location>
        <begin position="322"/>
        <end position="343"/>
    </location>
</feature>
<keyword evidence="4 5" id="KW-0472">Membrane</keyword>
<dbReference type="SUPFAM" id="SSF103473">
    <property type="entry name" value="MFS general substrate transporter"/>
    <property type="match status" value="1"/>
</dbReference>
<dbReference type="Gene3D" id="1.20.1250.20">
    <property type="entry name" value="MFS general substrate transporter like domains"/>
    <property type="match status" value="1"/>
</dbReference>
<dbReference type="RefSeq" id="WP_094729465.1">
    <property type="nucleotide sequence ID" value="NZ_MWWY01000018.1"/>
</dbReference>
<feature type="transmembrane region" description="Helical" evidence="5">
    <location>
        <begin position="37"/>
        <end position="60"/>
    </location>
</feature>
<dbReference type="PANTHER" id="PTHR23542">
    <property type="match status" value="1"/>
</dbReference>
<feature type="transmembrane region" description="Helical" evidence="5">
    <location>
        <begin position="66"/>
        <end position="87"/>
    </location>
</feature>
<reference evidence="7 8" key="1">
    <citation type="journal article" date="2017" name="BMC Genomics">
        <title>Comparative genomic and phylogenomic analyses of the Bifidobacteriaceae family.</title>
        <authorList>
            <person name="Lugli G.A."/>
            <person name="Milani C."/>
            <person name="Turroni F."/>
            <person name="Duranti S."/>
            <person name="Mancabelli L."/>
            <person name="Mangifesta M."/>
            <person name="Ferrario C."/>
            <person name="Modesto M."/>
            <person name="Mattarelli P."/>
            <person name="Jiri K."/>
            <person name="van Sinderen D."/>
            <person name="Ventura M."/>
        </authorList>
    </citation>
    <scope>NUCLEOTIDE SEQUENCE [LARGE SCALE GENOMIC DNA]</scope>
    <source>
        <strain evidence="7 8">DSM 100202</strain>
    </source>
</reference>
<sequence>MATNTSHTGVTRAIKDVNHKLFGGYAELLRIPHTARFAVGSVIACMPFPMVGMTITISVQHYYGNYSLAGMLTAIQAIALAVSSPVLGKLVDKFGQRQVSIPTIIVWIVSAIALVTAITNRAPEWVLYCLTPLLAAIPPWGAMSRARWTTLLKGDRERTDRALSLSGVFDECMWVIGNPLASTLAVISGLLAFSFTGVCVIVGALMFLTELTTEPKSQTVLAREAGMTRKQYREREAARAKAVQAEAAVERARTQAVAEGLSEAEIAAAVRKAQDDAMAGRKESIWGPGLIAVCVTWFSLGAFQSAAGISIIAFATEAGMKQYTGFVFACFSISSLFGALFYGAKNWTIPLWKRFYFCLAVVNIGIGTFMFAKHLWVIMIIYLLIGVCQAPTWINGNQLMLHLVPPSRFTEGVAWMGAMNSIGASAGSAIAGQFIDRMGSHGGFLVVTTLALASLAIAFVGFKQIKSSTETPTLTTVNV</sequence>
<evidence type="ECO:0000256" key="2">
    <source>
        <dbReference type="ARBA" id="ARBA00022692"/>
    </source>
</evidence>
<comment type="caution">
    <text evidence="7">The sequence shown here is derived from an EMBL/GenBank/DDBJ whole genome shotgun (WGS) entry which is preliminary data.</text>
</comment>
<evidence type="ECO:0000313" key="7">
    <source>
        <dbReference type="EMBL" id="OZG64873.1"/>
    </source>
</evidence>
<evidence type="ECO:0000256" key="3">
    <source>
        <dbReference type="ARBA" id="ARBA00022989"/>
    </source>
</evidence>
<evidence type="ECO:0000256" key="4">
    <source>
        <dbReference type="ARBA" id="ARBA00023136"/>
    </source>
</evidence>
<dbReference type="PROSITE" id="PS50850">
    <property type="entry name" value="MFS"/>
    <property type="match status" value="1"/>
</dbReference>
<feature type="transmembrane region" description="Helical" evidence="5">
    <location>
        <begin position="290"/>
        <end position="316"/>
    </location>
</feature>
<evidence type="ECO:0000259" key="6">
    <source>
        <dbReference type="PROSITE" id="PS50850"/>
    </source>
</evidence>
<name>A0A261G124_9BIFI</name>
<dbReference type="AlphaFoldDB" id="A0A261G124"/>
<evidence type="ECO:0000256" key="5">
    <source>
        <dbReference type="SAM" id="Phobius"/>
    </source>
</evidence>
<keyword evidence="8" id="KW-1185">Reference proteome</keyword>
<gene>
    <name evidence="7" type="ORF">BHAP_0810</name>
</gene>
<protein>
    <submittedName>
        <fullName evidence="7">MFS transporter</fullName>
    </submittedName>
</protein>
<dbReference type="Pfam" id="PF07690">
    <property type="entry name" value="MFS_1"/>
    <property type="match status" value="1"/>
</dbReference>
<feature type="transmembrane region" description="Helical" evidence="5">
    <location>
        <begin position="187"/>
        <end position="208"/>
    </location>
</feature>
<keyword evidence="3 5" id="KW-1133">Transmembrane helix</keyword>
<feature type="transmembrane region" description="Helical" evidence="5">
    <location>
        <begin position="441"/>
        <end position="462"/>
    </location>
</feature>
<dbReference type="InterPro" id="IPR011701">
    <property type="entry name" value="MFS"/>
</dbReference>
<feature type="transmembrane region" description="Helical" evidence="5">
    <location>
        <begin position="99"/>
        <end position="119"/>
    </location>
</feature>
<dbReference type="EMBL" id="MWWY01000018">
    <property type="protein sequence ID" value="OZG64873.1"/>
    <property type="molecule type" value="Genomic_DNA"/>
</dbReference>
<dbReference type="OrthoDB" id="9180256at2"/>
<proteinExistence type="predicted"/>
<comment type="subcellular location">
    <subcellularLocation>
        <location evidence="1">Cell membrane</location>
        <topology evidence="1">Multi-pass membrane protein</topology>
    </subcellularLocation>
</comment>
<organism evidence="7 8">
    <name type="scientific">Bifidobacterium hapali</name>
    <dbReference type="NCBI Taxonomy" id="1630172"/>
    <lineage>
        <taxon>Bacteria</taxon>
        <taxon>Bacillati</taxon>
        <taxon>Actinomycetota</taxon>
        <taxon>Actinomycetes</taxon>
        <taxon>Bifidobacteriales</taxon>
        <taxon>Bifidobacteriaceae</taxon>
        <taxon>Bifidobacterium</taxon>
    </lineage>
</organism>
<accession>A0A261G124</accession>
<dbReference type="InterPro" id="IPR036259">
    <property type="entry name" value="MFS_trans_sf"/>
</dbReference>
<dbReference type="GO" id="GO:0005886">
    <property type="term" value="C:plasma membrane"/>
    <property type="evidence" value="ECO:0007669"/>
    <property type="project" value="UniProtKB-SubCell"/>
</dbReference>
<feature type="transmembrane region" description="Helical" evidence="5">
    <location>
        <begin position="378"/>
        <end position="401"/>
    </location>
</feature>